<protein>
    <submittedName>
        <fullName evidence="1">Uncharacterized protein</fullName>
    </submittedName>
</protein>
<proteinExistence type="predicted"/>
<reference evidence="1 2" key="1">
    <citation type="journal article" date="2019" name="Appl. Microbiol. Biotechnol.">
        <title>Genome sequence of Isaria javanica and comparative genome analysis insights into family S53 peptidase evolution in fungal entomopathogens.</title>
        <authorList>
            <person name="Lin R."/>
            <person name="Zhang X."/>
            <person name="Xin B."/>
            <person name="Zou M."/>
            <person name="Gao Y."/>
            <person name="Qin F."/>
            <person name="Hu Q."/>
            <person name="Xie B."/>
            <person name="Cheng X."/>
        </authorList>
    </citation>
    <scope>NUCLEOTIDE SEQUENCE [LARGE SCALE GENOMIC DNA]</scope>
    <source>
        <strain evidence="1 2">IJ1G</strain>
    </source>
</reference>
<evidence type="ECO:0000313" key="2">
    <source>
        <dbReference type="Proteomes" id="UP000315783"/>
    </source>
</evidence>
<name>A0A545V9W5_9HYPO</name>
<comment type="caution">
    <text evidence="1">The sequence shown here is derived from an EMBL/GenBank/DDBJ whole genome shotgun (WGS) entry which is preliminary data.</text>
</comment>
<organism evidence="1 2">
    <name type="scientific">Cordyceps javanica</name>
    <dbReference type="NCBI Taxonomy" id="43265"/>
    <lineage>
        <taxon>Eukaryota</taxon>
        <taxon>Fungi</taxon>
        <taxon>Dikarya</taxon>
        <taxon>Ascomycota</taxon>
        <taxon>Pezizomycotina</taxon>
        <taxon>Sordariomycetes</taxon>
        <taxon>Hypocreomycetidae</taxon>
        <taxon>Hypocreales</taxon>
        <taxon>Cordycipitaceae</taxon>
        <taxon>Cordyceps</taxon>
    </lineage>
</organism>
<dbReference type="Proteomes" id="UP000315783">
    <property type="component" value="Unassembled WGS sequence"/>
</dbReference>
<keyword evidence="2" id="KW-1185">Reference proteome</keyword>
<accession>A0A545V9W5</accession>
<gene>
    <name evidence="1" type="ORF">IF1G_02590</name>
</gene>
<evidence type="ECO:0000313" key="1">
    <source>
        <dbReference type="EMBL" id="TQV98510.1"/>
    </source>
</evidence>
<dbReference type="AlphaFoldDB" id="A0A545V9W5"/>
<sequence>MSTNTTTIPSRTGMKPELYSAPLALPKPRGIRLCTSKSAQRSKAAINTETYAAMSLSR</sequence>
<dbReference type="EMBL" id="SPUK01000003">
    <property type="protein sequence ID" value="TQV98510.1"/>
    <property type="molecule type" value="Genomic_DNA"/>
</dbReference>